<keyword evidence="6" id="KW-0812">Transmembrane</keyword>
<gene>
    <name evidence="14" type="ORF">GCM10011289_08410</name>
</gene>
<sequence>MKKSQKGMAVVIALLLVALAASASALMLWQQHLWWRQVEEEQTRAQVREVTRAGITWAVAVLQYNRMTSPVVYPGQLWAQPMPETEAQGVKVSGTLTDMQGRFNLNALGTREGVQDPLRVAQFRRLLAQLHLPLSLSNALMNHMQLRVGDASQEGGPPALSANWLERLDMLRWVTGFTPEVIARLEPYVTVLPQSVNRINVNTAPVPLLKALMPDVDPGMLEAQSRQRVVNYFVNVADFINRVKPDAERDRVKDWASTDSGWFRLESRVKQGRIVLATRAMVKVDPSEGGARVIWRQDGVGALPRQETHDNNP</sequence>
<accession>A0A918NZB7</accession>
<dbReference type="Pfam" id="PF03934">
    <property type="entry name" value="T2SSK"/>
    <property type="match status" value="1"/>
</dbReference>
<evidence type="ECO:0000256" key="4">
    <source>
        <dbReference type="ARBA" id="ARBA00022475"/>
    </source>
</evidence>
<dbReference type="Pfam" id="PF21687">
    <property type="entry name" value="T2SSK_1st"/>
    <property type="match status" value="1"/>
</dbReference>
<dbReference type="Gene3D" id="3.30.1300.30">
    <property type="entry name" value="GSPII I/J protein-like"/>
    <property type="match status" value="1"/>
</dbReference>
<evidence type="ECO:0000313" key="14">
    <source>
        <dbReference type="EMBL" id="GGY08103.1"/>
    </source>
</evidence>
<comment type="similarity">
    <text evidence="2 10">Belongs to the GSP K family.</text>
</comment>
<dbReference type="AlphaFoldDB" id="A0A918NZB7"/>
<feature type="domain" description="T2SS protein K second SAM-like" evidence="12">
    <location>
        <begin position="199"/>
        <end position="243"/>
    </location>
</feature>
<evidence type="ECO:0000256" key="9">
    <source>
        <dbReference type="ARBA" id="ARBA00023136"/>
    </source>
</evidence>
<proteinExistence type="inferred from homology"/>
<keyword evidence="11" id="KW-0732">Signal</keyword>
<keyword evidence="9 10" id="KW-0472">Membrane</keyword>
<keyword evidence="4 10" id="KW-1003">Cell membrane</keyword>
<dbReference type="InterPro" id="IPR038072">
    <property type="entry name" value="GspK_central_sf"/>
</dbReference>
<evidence type="ECO:0000256" key="1">
    <source>
        <dbReference type="ARBA" id="ARBA00004533"/>
    </source>
</evidence>
<dbReference type="SUPFAM" id="SSF158544">
    <property type="entry name" value="GspK insert domain-like"/>
    <property type="match status" value="1"/>
</dbReference>
<dbReference type="InterPro" id="IPR049179">
    <property type="entry name" value="T2SSK_SAM-like_2nd"/>
</dbReference>
<evidence type="ECO:0000259" key="13">
    <source>
        <dbReference type="Pfam" id="PF21687"/>
    </source>
</evidence>
<protein>
    <recommendedName>
        <fullName evidence="10">Type II secretion system protein K</fullName>
    </recommendedName>
</protein>
<dbReference type="PANTHER" id="PTHR38831">
    <property type="entry name" value="TYPE II SECRETION SYSTEM PROTEIN K"/>
    <property type="match status" value="1"/>
</dbReference>
<feature type="chain" id="PRO_5037043170" description="Type II secretion system protein K" evidence="11">
    <location>
        <begin position="24"/>
        <end position="313"/>
    </location>
</feature>
<evidence type="ECO:0000256" key="7">
    <source>
        <dbReference type="ARBA" id="ARBA00022927"/>
    </source>
</evidence>
<evidence type="ECO:0000256" key="8">
    <source>
        <dbReference type="ARBA" id="ARBA00022989"/>
    </source>
</evidence>
<keyword evidence="7" id="KW-0653">Protein transport</keyword>
<evidence type="ECO:0000256" key="6">
    <source>
        <dbReference type="ARBA" id="ARBA00022692"/>
    </source>
</evidence>
<evidence type="ECO:0000256" key="3">
    <source>
        <dbReference type="ARBA" id="ARBA00022448"/>
    </source>
</evidence>
<dbReference type="GO" id="GO:0005886">
    <property type="term" value="C:plasma membrane"/>
    <property type="evidence" value="ECO:0007669"/>
    <property type="project" value="UniProtKB-SubCell"/>
</dbReference>
<evidence type="ECO:0000313" key="15">
    <source>
        <dbReference type="Proteomes" id="UP000645257"/>
    </source>
</evidence>
<dbReference type="Proteomes" id="UP000645257">
    <property type="component" value="Unassembled WGS sequence"/>
</dbReference>
<dbReference type="InterPro" id="IPR045584">
    <property type="entry name" value="Pilin-like"/>
</dbReference>
<dbReference type="InterPro" id="IPR049031">
    <property type="entry name" value="T2SSK_SAM-like_1st"/>
</dbReference>
<evidence type="ECO:0000256" key="5">
    <source>
        <dbReference type="ARBA" id="ARBA00022519"/>
    </source>
</evidence>
<dbReference type="NCBIfam" id="NF037980">
    <property type="entry name" value="T2SS_GspK"/>
    <property type="match status" value="1"/>
</dbReference>
<reference evidence="14" key="1">
    <citation type="journal article" date="2014" name="Int. J. Syst. Evol. Microbiol.">
        <title>Complete genome sequence of Corynebacterium casei LMG S-19264T (=DSM 44701T), isolated from a smear-ripened cheese.</title>
        <authorList>
            <consortium name="US DOE Joint Genome Institute (JGI-PGF)"/>
            <person name="Walter F."/>
            <person name="Albersmeier A."/>
            <person name="Kalinowski J."/>
            <person name="Ruckert C."/>
        </authorList>
    </citation>
    <scope>NUCLEOTIDE SEQUENCE</scope>
    <source>
        <strain evidence="14">KCTC 32182</strain>
    </source>
</reference>
<dbReference type="EMBL" id="BMYX01000003">
    <property type="protein sequence ID" value="GGY08103.1"/>
    <property type="molecule type" value="Genomic_DNA"/>
</dbReference>
<dbReference type="InterPro" id="IPR005628">
    <property type="entry name" value="GspK"/>
</dbReference>
<comment type="subcellular location">
    <subcellularLocation>
        <location evidence="1 10">Cell inner membrane</location>
    </subcellularLocation>
</comment>
<dbReference type="Gene3D" id="1.10.40.60">
    <property type="entry name" value="EpsJ-like"/>
    <property type="match status" value="2"/>
</dbReference>
<keyword evidence="5 10" id="KW-0997">Cell inner membrane</keyword>
<dbReference type="PIRSF" id="PIRSF002786">
    <property type="entry name" value="XcpX"/>
    <property type="match status" value="1"/>
</dbReference>
<reference evidence="14" key="2">
    <citation type="submission" date="2020-09" db="EMBL/GenBank/DDBJ databases">
        <authorList>
            <person name="Sun Q."/>
            <person name="Kim S."/>
        </authorList>
    </citation>
    <scope>NUCLEOTIDE SEQUENCE</scope>
    <source>
        <strain evidence="14">KCTC 32182</strain>
    </source>
</reference>
<feature type="signal peptide" evidence="11">
    <location>
        <begin position="1"/>
        <end position="23"/>
    </location>
</feature>
<keyword evidence="3 10" id="KW-0813">Transport</keyword>
<comment type="caution">
    <text evidence="14">The sequence shown here is derived from an EMBL/GenBank/DDBJ whole genome shotgun (WGS) entry which is preliminary data.</text>
</comment>
<evidence type="ECO:0000256" key="11">
    <source>
        <dbReference type="SAM" id="SignalP"/>
    </source>
</evidence>
<dbReference type="PANTHER" id="PTHR38831:SF1">
    <property type="entry name" value="TYPE II SECRETION SYSTEM PROTEIN K-RELATED"/>
    <property type="match status" value="1"/>
</dbReference>
<dbReference type="RefSeq" id="WP_189531536.1">
    <property type="nucleotide sequence ID" value="NZ_BMYX01000003.1"/>
</dbReference>
<evidence type="ECO:0000256" key="2">
    <source>
        <dbReference type="ARBA" id="ARBA00007246"/>
    </source>
</evidence>
<evidence type="ECO:0000259" key="12">
    <source>
        <dbReference type="Pfam" id="PF03934"/>
    </source>
</evidence>
<feature type="domain" description="T2SS protein K first SAM-like" evidence="13">
    <location>
        <begin position="101"/>
        <end position="194"/>
    </location>
</feature>
<keyword evidence="8" id="KW-1133">Transmembrane helix</keyword>
<name>A0A918NZB7_9NEIS</name>
<dbReference type="SUPFAM" id="SSF54523">
    <property type="entry name" value="Pili subunits"/>
    <property type="match status" value="1"/>
</dbReference>
<organism evidence="14 15">
    <name type="scientific">Paludibacterium paludis</name>
    <dbReference type="NCBI Taxonomy" id="1225769"/>
    <lineage>
        <taxon>Bacteria</taxon>
        <taxon>Pseudomonadati</taxon>
        <taxon>Pseudomonadota</taxon>
        <taxon>Betaproteobacteria</taxon>
        <taxon>Neisseriales</taxon>
        <taxon>Chromobacteriaceae</taxon>
        <taxon>Paludibacterium</taxon>
    </lineage>
</organism>
<dbReference type="GO" id="GO:0009306">
    <property type="term" value="P:protein secretion"/>
    <property type="evidence" value="ECO:0007669"/>
    <property type="project" value="InterPro"/>
</dbReference>
<keyword evidence="15" id="KW-1185">Reference proteome</keyword>
<evidence type="ECO:0000256" key="10">
    <source>
        <dbReference type="PIRNR" id="PIRNR002786"/>
    </source>
</evidence>